<reference evidence="1" key="1">
    <citation type="submission" date="2020-07" db="EMBL/GenBank/DDBJ databases">
        <title>Multicomponent nature underlies the extraordinary mechanical properties of spider dragline silk.</title>
        <authorList>
            <person name="Kono N."/>
            <person name="Nakamura H."/>
            <person name="Mori M."/>
            <person name="Yoshida Y."/>
            <person name="Ohtoshi R."/>
            <person name="Malay A.D."/>
            <person name="Moran D.A.P."/>
            <person name="Tomita M."/>
            <person name="Numata K."/>
            <person name="Arakawa K."/>
        </authorList>
    </citation>
    <scope>NUCLEOTIDE SEQUENCE</scope>
</reference>
<protein>
    <submittedName>
        <fullName evidence="1">Uncharacterized protein</fullName>
    </submittedName>
</protein>
<sequence>MQYLVCDSSTEEILKEMKNGLVFDSHYGKFSIRNEDVFILQFYFSTTVAVSQTFEVISEVHSMEGSFLIHLTR</sequence>
<gene>
    <name evidence="1" type="ORF">TNCT_462431</name>
</gene>
<organism evidence="1 2">
    <name type="scientific">Trichonephila clavata</name>
    <name type="common">Joro spider</name>
    <name type="synonym">Nephila clavata</name>
    <dbReference type="NCBI Taxonomy" id="2740835"/>
    <lineage>
        <taxon>Eukaryota</taxon>
        <taxon>Metazoa</taxon>
        <taxon>Ecdysozoa</taxon>
        <taxon>Arthropoda</taxon>
        <taxon>Chelicerata</taxon>
        <taxon>Arachnida</taxon>
        <taxon>Araneae</taxon>
        <taxon>Araneomorphae</taxon>
        <taxon>Entelegynae</taxon>
        <taxon>Araneoidea</taxon>
        <taxon>Nephilidae</taxon>
        <taxon>Trichonephila</taxon>
    </lineage>
</organism>
<evidence type="ECO:0000313" key="2">
    <source>
        <dbReference type="Proteomes" id="UP000887116"/>
    </source>
</evidence>
<accession>A0A8X6G8Z4</accession>
<dbReference type="EMBL" id="BMAO01014769">
    <property type="protein sequence ID" value="GFQ96989.1"/>
    <property type="molecule type" value="Genomic_DNA"/>
</dbReference>
<dbReference type="Proteomes" id="UP000887116">
    <property type="component" value="Unassembled WGS sequence"/>
</dbReference>
<dbReference type="AlphaFoldDB" id="A0A8X6G8Z4"/>
<evidence type="ECO:0000313" key="1">
    <source>
        <dbReference type="EMBL" id="GFQ96989.1"/>
    </source>
</evidence>
<comment type="caution">
    <text evidence="1">The sequence shown here is derived from an EMBL/GenBank/DDBJ whole genome shotgun (WGS) entry which is preliminary data.</text>
</comment>
<name>A0A8X6G8Z4_TRICU</name>
<proteinExistence type="predicted"/>
<keyword evidence="2" id="KW-1185">Reference proteome</keyword>